<accession>A0A1H6B9N4</accession>
<gene>
    <name evidence="1" type="ORF">SAMN05444390_102481</name>
</gene>
<sequence>MKNFLIVIYKEKVTESKTFKSLVAQLDKNCCLIIKDNSPKDFEQDSLYQVRSCMPFSSDVKFYRDGENTSLSKIYNFFGDFLLKDQKDILVILDQDTVVSNFFVVELDLVLGRDVLAVPKVKTLKLETFISPRRQSLIGFMNRVTIYSYCNSDLGLKKADNLFAVGSGMVITEPVWNLGVRFNENLVFYGVDTEYCLDYRGIKENFFLLDSVFFHDISEESIESEDTRRKKIKSHMEYWKFQMVSRKNVPAIMADFLVKVYEIRVYFSRVKFLNNFFIALRK</sequence>
<reference evidence="1 2" key="1">
    <citation type="submission" date="2016-10" db="EMBL/GenBank/DDBJ databases">
        <authorList>
            <person name="de Groot N.N."/>
        </authorList>
    </citation>
    <scope>NUCLEOTIDE SEQUENCE [LARGE SCALE GENOMIC DNA]</scope>
    <source>
        <strain evidence="1 2">DSM 22012</strain>
    </source>
</reference>
<dbReference type="AlphaFoldDB" id="A0A1H6B9N4"/>
<dbReference type="InterPro" id="IPR029044">
    <property type="entry name" value="Nucleotide-diphossugar_trans"/>
</dbReference>
<dbReference type="SUPFAM" id="SSF53448">
    <property type="entry name" value="Nucleotide-diphospho-sugar transferases"/>
    <property type="match status" value="1"/>
</dbReference>
<evidence type="ECO:0000313" key="2">
    <source>
        <dbReference type="Proteomes" id="UP000236745"/>
    </source>
</evidence>
<organism evidence="1 2">
    <name type="scientific">Marinobacterium lutimaris</name>
    <dbReference type="NCBI Taxonomy" id="568106"/>
    <lineage>
        <taxon>Bacteria</taxon>
        <taxon>Pseudomonadati</taxon>
        <taxon>Pseudomonadota</taxon>
        <taxon>Gammaproteobacteria</taxon>
        <taxon>Oceanospirillales</taxon>
        <taxon>Oceanospirillaceae</taxon>
        <taxon>Marinobacterium</taxon>
    </lineage>
</organism>
<dbReference type="Proteomes" id="UP000236745">
    <property type="component" value="Unassembled WGS sequence"/>
</dbReference>
<dbReference type="EMBL" id="FNVQ01000002">
    <property type="protein sequence ID" value="SEG57264.1"/>
    <property type="molecule type" value="Genomic_DNA"/>
</dbReference>
<protein>
    <submittedName>
        <fullName evidence="1">Glycosyltransferase, GT2 family</fullName>
    </submittedName>
</protein>
<proteinExistence type="predicted"/>
<keyword evidence="1" id="KW-0808">Transferase</keyword>
<evidence type="ECO:0000313" key="1">
    <source>
        <dbReference type="EMBL" id="SEG57264.1"/>
    </source>
</evidence>
<dbReference type="RefSeq" id="WP_104003598.1">
    <property type="nucleotide sequence ID" value="NZ_FNVQ01000002.1"/>
</dbReference>
<name>A0A1H6B9N4_9GAMM</name>
<keyword evidence="2" id="KW-1185">Reference proteome</keyword>
<dbReference type="GO" id="GO:0016740">
    <property type="term" value="F:transferase activity"/>
    <property type="evidence" value="ECO:0007669"/>
    <property type="project" value="UniProtKB-KW"/>
</dbReference>
<dbReference type="OrthoDB" id="6314776at2"/>